<evidence type="ECO:0000256" key="4">
    <source>
        <dbReference type="ARBA" id="ARBA00022475"/>
    </source>
</evidence>
<evidence type="ECO:0000256" key="7">
    <source>
        <dbReference type="ARBA" id="ARBA00023136"/>
    </source>
</evidence>
<evidence type="ECO:0000256" key="8">
    <source>
        <dbReference type="SAM" id="Phobius"/>
    </source>
</evidence>
<dbReference type="GO" id="GO:0005886">
    <property type="term" value="C:plasma membrane"/>
    <property type="evidence" value="ECO:0007669"/>
    <property type="project" value="UniProtKB-SubCell"/>
</dbReference>
<keyword evidence="10" id="KW-1185">Reference proteome</keyword>
<dbReference type="InterPro" id="IPR000522">
    <property type="entry name" value="ABC_transptr_permease_BtuC"/>
</dbReference>
<sequence length="374" mass="37156">MSAKHPTVSAYTADAHTADTHTADAPASSGSAGFGPAGTGGIGKHRSIKAAVLAGLALALVAATLASVMFGVRDITVADAWAALGGATDTASQAAAYLRVPRTVLAIAVGAALALSGTTFQAITRNPLADPGIFGVLSGASLAVVVGIAFFSVSRPVPMMLIAITGAFAAAAFVYFIGTLGTGKATPLALALAGAATAAACSSLVSAILLPRTDVMDQFRFWQIGSVGGAKWDLLGLAAPLFVLGVAIIVLSAGGLNALALGDDTATGLGIHVTRTRLVATCGAVILCGTATAIAGPIGFVGLIVPHVLRLVLGTDHRVLLPATALGGAVLLVAADTLGRVVAPPTEVAVGIITPLIGAPLFIWIVRRSKVREL</sequence>
<keyword evidence="6 8" id="KW-1133">Transmembrane helix</keyword>
<feature type="transmembrane region" description="Helical" evidence="8">
    <location>
        <begin position="319"/>
        <end position="342"/>
    </location>
</feature>
<reference evidence="9 10" key="1">
    <citation type="submission" date="2020-11" db="EMBL/GenBank/DDBJ databases">
        <title>Corynebacterium sp. ZJ-599.</title>
        <authorList>
            <person name="Zhou J."/>
        </authorList>
    </citation>
    <scope>NUCLEOTIDE SEQUENCE [LARGE SCALE GENOMIC DNA]</scope>
    <source>
        <strain evidence="9 10">ZJ-599</strain>
    </source>
</reference>
<dbReference type="PANTHER" id="PTHR30472">
    <property type="entry name" value="FERRIC ENTEROBACTIN TRANSPORT SYSTEM PERMEASE PROTEIN"/>
    <property type="match status" value="1"/>
</dbReference>
<dbReference type="RefSeq" id="WP_165009819.1">
    <property type="nucleotide sequence ID" value="NZ_CP064954.1"/>
</dbReference>
<feature type="transmembrane region" description="Helical" evidence="8">
    <location>
        <begin position="160"/>
        <end position="178"/>
    </location>
</feature>
<dbReference type="GO" id="GO:0033214">
    <property type="term" value="P:siderophore-iron import into cell"/>
    <property type="evidence" value="ECO:0007669"/>
    <property type="project" value="TreeGrafter"/>
</dbReference>
<dbReference type="SUPFAM" id="SSF81345">
    <property type="entry name" value="ABC transporter involved in vitamin B12 uptake, BtuC"/>
    <property type="match status" value="1"/>
</dbReference>
<feature type="transmembrane region" description="Helical" evidence="8">
    <location>
        <begin position="133"/>
        <end position="153"/>
    </location>
</feature>
<dbReference type="Pfam" id="PF01032">
    <property type="entry name" value="FecCD"/>
    <property type="match status" value="1"/>
</dbReference>
<dbReference type="InterPro" id="IPR037294">
    <property type="entry name" value="ABC_BtuC-like"/>
</dbReference>
<dbReference type="Proteomes" id="UP000594681">
    <property type="component" value="Chromosome"/>
</dbReference>
<feature type="transmembrane region" description="Helical" evidence="8">
    <location>
        <begin position="278"/>
        <end position="307"/>
    </location>
</feature>
<name>A0A7T0KDF4_9CORY</name>
<evidence type="ECO:0000256" key="5">
    <source>
        <dbReference type="ARBA" id="ARBA00022692"/>
    </source>
</evidence>
<dbReference type="GO" id="GO:0022857">
    <property type="term" value="F:transmembrane transporter activity"/>
    <property type="evidence" value="ECO:0007669"/>
    <property type="project" value="InterPro"/>
</dbReference>
<keyword evidence="7 8" id="KW-0472">Membrane</keyword>
<feature type="transmembrane region" description="Helical" evidence="8">
    <location>
        <begin position="232"/>
        <end position="258"/>
    </location>
</feature>
<feature type="transmembrane region" description="Helical" evidence="8">
    <location>
        <begin position="190"/>
        <end position="211"/>
    </location>
</feature>
<dbReference type="PANTHER" id="PTHR30472:SF1">
    <property type="entry name" value="FE(3+) DICITRATE TRANSPORT SYSTEM PERMEASE PROTEIN FECC-RELATED"/>
    <property type="match status" value="1"/>
</dbReference>
<proteinExistence type="inferred from homology"/>
<keyword evidence="3" id="KW-0813">Transport</keyword>
<dbReference type="FunFam" id="1.10.3470.10:FF:000001">
    <property type="entry name" value="Vitamin B12 ABC transporter permease BtuC"/>
    <property type="match status" value="1"/>
</dbReference>
<gene>
    <name evidence="9" type="ORF">G7Y31_09360</name>
</gene>
<evidence type="ECO:0000256" key="6">
    <source>
        <dbReference type="ARBA" id="ARBA00022989"/>
    </source>
</evidence>
<protein>
    <submittedName>
        <fullName evidence="9">Iron ABC transporter permease</fullName>
    </submittedName>
</protein>
<evidence type="ECO:0000313" key="10">
    <source>
        <dbReference type="Proteomes" id="UP000594681"/>
    </source>
</evidence>
<dbReference type="KEGG" id="cliz:G7Y31_09360"/>
<keyword evidence="4" id="KW-1003">Cell membrane</keyword>
<evidence type="ECO:0000313" key="9">
    <source>
        <dbReference type="EMBL" id="QPK78741.1"/>
    </source>
</evidence>
<accession>A0A7T0KDF4</accession>
<evidence type="ECO:0000256" key="2">
    <source>
        <dbReference type="ARBA" id="ARBA00007935"/>
    </source>
</evidence>
<organism evidence="9 10">
    <name type="scientific">Corynebacterium lizhenjunii</name>
    <dbReference type="NCBI Taxonomy" id="2709394"/>
    <lineage>
        <taxon>Bacteria</taxon>
        <taxon>Bacillati</taxon>
        <taxon>Actinomycetota</taxon>
        <taxon>Actinomycetes</taxon>
        <taxon>Mycobacteriales</taxon>
        <taxon>Corynebacteriaceae</taxon>
        <taxon>Corynebacterium</taxon>
    </lineage>
</organism>
<feature type="transmembrane region" description="Helical" evidence="8">
    <location>
        <begin position="348"/>
        <end position="366"/>
    </location>
</feature>
<comment type="subcellular location">
    <subcellularLocation>
        <location evidence="1">Cell membrane</location>
        <topology evidence="1">Multi-pass membrane protein</topology>
    </subcellularLocation>
</comment>
<dbReference type="Gene3D" id="1.10.3470.10">
    <property type="entry name" value="ABC transporter involved in vitamin B12 uptake, BtuC"/>
    <property type="match status" value="1"/>
</dbReference>
<dbReference type="EMBL" id="CP064954">
    <property type="protein sequence ID" value="QPK78741.1"/>
    <property type="molecule type" value="Genomic_DNA"/>
</dbReference>
<evidence type="ECO:0000256" key="3">
    <source>
        <dbReference type="ARBA" id="ARBA00022448"/>
    </source>
</evidence>
<keyword evidence="5 8" id="KW-0812">Transmembrane</keyword>
<evidence type="ECO:0000256" key="1">
    <source>
        <dbReference type="ARBA" id="ARBA00004651"/>
    </source>
</evidence>
<feature type="transmembrane region" description="Helical" evidence="8">
    <location>
        <begin position="50"/>
        <end position="72"/>
    </location>
</feature>
<dbReference type="AlphaFoldDB" id="A0A7T0KDF4"/>
<dbReference type="CDD" id="cd06550">
    <property type="entry name" value="TM_ABC_iron-siderophores_like"/>
    <property type="match status" value="1"/>
</dbReference>
<comment type="similarity">
    <text evidence="2">Belongs to the binding-protein-dependent transport system permease family. FecCD subfamily.</text>
</comment>